<evidence type="ECO:0000313" key="2">
    <source>
        <dbReference type="EMBL" id="OEG10245.1"/>
    </source>
</evidence>
<feature type="transmembrane region" description="Helical" evidence="1">
    <location>
        <begin position="6"/>
        <end position="25"/>
    </location>
</feature>
<feature type="transmembrane region" description="Helical" evidence="1">
    <location>
        <begin position="32"/>
        <end position="52"/>
    </location>
</feature>
<keyword evidence="1" id="KW-0472">Membrane</keyword>
<reference evidence="3" key="1">
    <citation type="submission" date="2016-09" db="EMBL/GenBank/DDBJ databases">
        <authorList>
            <person name="Gulvik C.A."/>
        </authorList>
    </citation>
    <scope>NUCLEOTIDE SEQUENCE [LARGE SCALE GENOMIC DNA]</scope>
    <source>
        <strain evidence="3">DSM 23328</strain>
    </source>
</reference>
<comment type="caution">
    <text evidence="2">The sequence shown here is derived from an EMBL/GenBank/DDBJ whole genome shotgun (WGS) entry which is preliminary data.</text>
</comment>
<keyword evidence="1" id="KW-1133">Transmembrane helix</keyword>
<sequence length="87" mass="9884">MKKSWITSKSLVYILILGFVGEIILKDSYPRLGTLIFNCVLGIALIVGGWQLKLKSNLLARIVFVLGVLWLGYLFLYYVIGFNNPQF</sequence>
<accession>A0A1E5GCD0</accession>
<protein>
    <submittedName>
        <fullName evidence="2">Uncharacterized protein</fullName>
    </submittedName>
</protein>
<dbReference type="EMBL" id="MIJZ01000015">
    <property type="protein sequence ID" value="OEG10245.1"/>
    <property type="molecule type" value="Genomic_DNA"/>
</dbReference>
<proteinExistence type="predicted"/>
<dbReference type="RefSeq" id="WP_069646937.1">
    <property type="nucleotide sequence ID" value="NZ_MIJZ01000015.1"/>
</dbReference>
<keyword evidence="3" id="KW-1185">Reference proteome</keyword>
<organism evidence="2 3">
    <name type="scientific">Enterococcus ureasiticus</name>
    <dbReference type="NCBI Taxonomy" id="903984"/>
    <lineage>
        <taxon>Bacteria</taxon>
        <taxon>Bacillati</taxon>
        <taxon>Bacillota</taxon>
        <taxon>Bacilli</taxon>
        <taxon>Lactobacillales</taxon>
        <taxon>Enterococcaceae</taxon>
        <taxon>Enterococcus</taxon>
    </lineage>
</organism>
<dbReference type="Proteomes" id="UP000094068">
    <property type="component" value="Unassembled WGS sequence"/>
</dbReference>
<dbReference type="OrthoDB" id="9929002at2"/>
<evidence type="ECO:0000313" key="3">
    <source>
        <dbReference type="Proteomes" id="UP000094068"/>
    </source>
</evidence>
<gene>
    <name evidence="2" type="ORF">BCR21_12905</name>
</gene>
<keyword evidence="1" id="KW-0812">Transmembrane</keyword>
<dbReference type="AlphaFoldDB" id="A0A1E5GCD0"/>
<name>A0A1E5GCD0_9ENTE</name>
<feature type="transmembrane region" description="Helical" evidence="1">
    <location>
        <begin position="58"/>
        <end position="80"/>
    </location>
</feature>
<evidence type="ECO:0000256" key="1">
    <source>
        <dbReference type="SAM" id="Phobius"/>
    </source>
</evidence>